<proteinExistence type="inferred from homology"/>
<dbReference type="GO" id="GO:0006099">
    <property type="term" value="P:tricarboxylic acid cycle"/>
    <property type="evidence" value="ECO:0007669"/>
    <property type="project" value="TreeGrafter"/>
</dbReference>
<accession>X1HRQ3</accession>
<protein>
    <recommendedName>
        <fullName evidence="3">Isopropylmalate dehydrogenase-like domain-containing protein</fullName>
    </recommendedName>
</protein>
<dbReference type="SUPFAM" id="SSF53659">
    <property type="entry name" value="Isocitrate/Isopropylmalate dehydrogenase-like"/>
    <property type="match status" value="1"/>
</dbReference>
<keyword evidence="2" id="KW-0560">Oxidoreductase</keyword>
<feature type="domain" description="Isopropylmalate dehydrogenase-like" evidence="3">
    <location>
        <begin position="1"/>
        <end position="260"/>
    </location>
</feature>
<feature type="non-terminal residue" evidence="4">
    <location>
        <position position="1"/>
    </location>
</feature>
<dbReference type="Pfam" id="PF00180">
    <property type="entry name" value="Iso_dh"/>
    <property type="match status" value="1"/>
</dbReference>
<dbReference type="GO" id="GO:0000287">
    <property type="term" value="F:magnesium ion binding"/>
    <property type="evidence" value="ECO:0007669"/>
    <property type="project" value="InterPro"/>
</dbReference>
<evidence type="ECO:0000256" key="2">
    <source>
        <dbReference type="ARBA" id="ARBA00023002"/>
    </source>
</evidence>
<name>X1HRQ3_9ZZZZ</name>
<dbReference type="GO" id="GO:0051287">
    <property type="term" value="F:NAD binding"/>
    <property type="evidence" value="ECO:0007669"/>
    <property type="project" value="InterPro"/>
</dbReference>
<evidence type="ECO:0000259" key="3">
    <source>
        <dbReference type="SMART" id="SM01329"/>
    </source>
</evidence>
<dbReference type="PROSITE" id="PS00470">
    <property type="entry name" value="IDH_IMDH"/>
    <property type="match status" value="1"/>
</dbReference>
<dbReference type="PANTHER" id="PTHR11835:SF34">
    <property type="entry name" value="ISOCITRATE DEHYDROGENASE [NAD] SUBUNIT ALPHA, MITOCHONDRIAL"/>
    <property type="match status" value="1"/>
</dbReference>
<dbReference type="InterPro" id="IPR019818">
    <property type="entry name" value="IsoCit/isopropylmalate_DH_CS"/>
</dbReference>
<dbReference type="SMART" id="SM01329">
    <property type="entry name" value="Iso_dh"/>
    <property type="match status" value="1"/>
</dbReference>
<evidence type="ECO:0000256" key="1">
    <source>
        <dbReference type="ARBA" id="ARBA00007769"/>
    </source>
</evidence>
<dbReference type="GO" id="GO:0006102">
    <property type="term" value="P:isocitrate metabolic process"/>
    <property type="evidence" value="ECO:0007669"/>
    <property type="project" value="TreeGrafter"/>
</dbReference>
<evidence type="ECO:0000313" key="4">
    <source>
        <dbReference type="EMBL" id="GAH72152.1"/>
    </source>
</evidence>
<dbReference type="AlphaFoldDB" id="X1HRQ3"/>
<dbReference type="PANTHER" id="PTHR11835">
    <property type="entry name" value="DECARBOXYLATING DEHYDROGENASES-ISOCITRATE, ISOPROPYLMALATE, TARTRATE"/>
    <property type="match status" value="1"/>
</dbReference>
<sequence>TNLRPCKAYPGNPLNYREDIDIVIFRENTEGMYGGVEFHPLPQEVFDALNANHPKMAKFERFGLENIALSTRIMTRQGCANIVTRAFEYAKKYGRRSVTVVDKPNVLRETGGLMIRTAREVAGKYPGIELWETNIDAQCMWLVKNPQDYEVLVAENMFGDILSDLAAQLVGGLGFACSANMGDNYAIFEPTHGSAPKYTGQYKVNPMAMLLSTRMMLDWLGESEMGARLEGAVAEVIAEGIVRTYDLGGANTSQEVTEAVAGK</sequence>
<dbReference type="InterPro" id="IPR024084">
    <property type="entry name" value="IsoPropMal-DH-like_dom"/>
</dbReference>
<reference evidence="4" key="1">
    <citation type="journal article" date="2014" name="Front. Microbiol.">
        <title>High frequency of phylogenetically diverse reductive dehalogenase-homologous genes in deep subseafloor sedimentary metagenomes.</title>
        <authorList>
            <person name="Kawai M."/>
            <person name="Futagami T."/>
            <person name="Toyoda A."/>
            <person name="Takaki Y."/>
            <person name="Nishi S."/>
            <person name="Hori S."/>
            <person name="Arai W."/>
            <person name="Tsubouchi T."/>
            <person name="Morono Y."/>
            <person name="Uchiyama I."/>
            <person name="Ito T."/>
            <person name="Fujiyama A."/>
            <person name="Inagaki F."/>
            <person name="Takami H."/>
        </authorList>
    </citation>
    <scope>NUCLEOTIDE SEQUENCE</scope>
    <source>
        <strain evidence="4">Expedition CK06-06</strain>
    </source>
</reference>
<feature type="non-terminal residue" evidence="4">
    <location>
        <position position="263"/>
    </location>
</feature>
<dbReference type="GO" id="GO:0004449">
    <property type="term" value="F:isocitrate dehydrogenase (NAD+) activity"/>
    <property type="evidence" value="ECO:0007669"/>
    <property type="project" value="TreeGrafter"/>
</dbReference>
<dbReference type="EMBL" id="BARU01031215">
    <property type="protein sequence ID" value="GAH72152.1"/>
    <property type="molecule type" value="Genomic_DNA"/>
</dbReference>
<comment type="similarity">
    <text evidence="1">Belongs to the isocitrate and isopropylmalate dehydrogenases family.</text>
</comment>
<organism evidence="4">
    <name type="scientific">marine sediment metagenome</name>
    <dbReference type="NCBI Taxonomy" id="412755"/>
    <lineage>
        <taxon>unclassified sequences</taxon>
        <taxon>metagenomes</taxon>
        <taxon>ecological metagenomes</taxon>
    </lineage>
</organism>
<gene>
    <name evidence="4" type="ORF">S03H2_49403</name>
</gene>
<comment type="caution">
    <text evidence="4">The sequence shown here is derived from an EMBL/GenBank/DDBJ whole genome shotgun (WGS) entry which is preliminary data.</text>
</comment>
<dbReference type="Gene3D" id="3.40.718.10">
    <property type="entry name" value="Isopropylmalate Dehydrogenase"/>
    <property type="match status" value="1"/>
</dbReference>